<comment type="similarity">
    <text evidence="3">Belongs to the helicase family. RecQ subfamily.</text>
</comment>
<evidence type="ECO:0000256" key="15">
    <source>
        <dbReference type="ARBA" id="ARBA00034617"/>
    </source>
</evidence>
<comment type="cofactor">
    <cofactor evidence="1">
        <name>Mg(2+)</name>
        <dbReference type="ChEBI" id="CHEBI:18420"/>
    </cofactor>
</comment>
<evidence type="ECO:0000256" key="3">
    <source>
        <dbReference type="ARBA" id="ARBA00005446"/>
    </source>
</evidence>
<comment type="catalytic activity">
    <reaction evidence="15">
        <text>Couples ATP hydrolysis with the unwinding of duplex DNA by translocating in the 3'-5' direction.</text>
        <dbReference type="EC" id="5.6.2.4"/>
    </reaction>
</comment>
<dbReference type="PROSITE" id="PS50967">
    <property type="entry name" value="HRDC"/>
    <property type="match status" value="1"/>
</dbReference>
<dbReference type="Proteomes" id="UP000321746">
    <property type="component" value="Unassembled WGS sequence"/>
</dbReference>
<evidence type="ECO:0000256" key="16">
    <source>
        <dbReference type="NCBIfam" id="TIGR01389"/>
    </source>
</evidence>
<dbReference type="PANTHER" id="PTHR13710:SF105">
    <property type="entry name" value="ATP-DEPENDENT DNA HELICASE Q1"/>
    <property type="match status" value="1"/>
</dbReference>
<evidence type="ECO:0000313" key="22">
    <source>
        <dbReference type="Proteomes" id="UP000321746"/>
    </source>
</evidence>
<dbReference type="InterPro" id="IPR027417">
    <property type="entry name" value="P-loop_NTPase"/>
</dbReference>
<keyword evidence="6" id="KW-0227">DNA damage</keyword>
<organism evidence="21 22">
    <name type="scientific">Acetobacter oeni</name>
    <dbReference type="NCBI Taxonomy" id="304077"/>
    <lineage>
        <taxon>Bacteria</taxon>
        <taxon>Pseudomonadati</taxon>
        <taxon>Pseudomonadota</taxon>
        <taxon>Alphaproteobacteria</taxon>
        <taxon>Acetobacterales</taxon>
        <taxon>Acetobacteraceae</taxon>
        <taxon>Acetobacter</taxon>
    </lineage>
</organism>
<dbReference type="InterPro" id="IPR044876">
    <property type="entry name" value="HRDC_dom_sf"/>
</dbReference>
<accession>A0A511XGF8</accession>
<evidence type="ECO:0000256" key="5">
    <source>
        <dbReference type="ARBA" id="ARBA00022741"/>
    </source>
</evidence>
<dbReference type="AlphaFoldDB" id="A0A511XGF8"/>
<feature type="domain" description="HRDC" evidence="18">
    <location>
        <begin position="555"/>
        <end position="632"/>
    </location>
</feature>
<evidence type="ECO:0000256" key="1">
    <source>
        <dbReference type="ARBA" id="ARBA00001946"/>
    </source>
</evidence>
<dbReference type="InterPro" id="IPR036390">
    <property type="entry name" value="WH_DNA-bd_sf"/>
</dbReference>
<dbReference type="EMBL" id="BJYG01000002">
    <property type="protein sequence ID" value="GEN62018.1"/>
    <property type="molecule type" value="Genomic_DNA"/>
</dbReference>
<evidence type="ECO:0000256" key="12">
    <source>
        <dbReference type="ARBA" id="ARBA00023172"/>
    </source>
</evidence>
<comment type="cofactor">
    <cofactor evidence="2">
        <name>Zn(2+)</name>
        <dbReference type="ChEBI" id="CHEBI:29105"/>
    </cofactor>
</comment>
<keyword evidence="22" id="KW-1185">Reference proteome</keyword>
<dbReference type="Pfam" id="PF16124">
    <property type="entry name" value="RecQ_Zn_bind"/>
    <property type="match status" value="1"/>
</dbReference>
<comment type="caution">
    <text evidence="21">The sequence shown here is derived from an EMBL/GenBank/DDBJ whole genome shotgun (WGS) entry which is preliminary data.</text>
</comment>
<dbReference type="GO" id="GO:0005524">
    <property type="term" value="F:ATP binding"/>
    <property type="evidence" value="ECO:0007669"/>
    <property type="project" value="UniProtKB-KW"/>
</dbReference>
<dbReference type="GO" id="GO:0016787">
    <property type="term" value="F:hydrolase activity"/>
    <property type="evidence" value="ECO:0007669"/>
    <property type="project" value="UniProtKB-KW"/>
</dbReference>
<keyword evidence="7" id="KW-0378">Hydrolase</keyword>
<dbReference type="InterPro" id="IPR010997">
    <property type="entry name" value="HRDC-like_sf"/>
</dbReference>
<dbReference type="GO" id="GO:0043138">
    <property type="term" value="F:3'-5' DNA helicase activity"/>
    <property type="evidence" value="ECO:0007669"/>
    <property type="project" value="UniProtKB-EC"/>
</dbReference>
<dbReference type="SUPFAM" id="SSF46785">
    <property type="entry name" value="Winged helix' DNA-binding domain"/>
    <property type="match status" value="1"/>
</dbReference>
<keyword evidence="4" id="KW-0479">Metal-binding</keyword>
<keyword evidence="10" id="KW-0067">ATP-binding</keyword>
<dbReference type="GO" id="GO:0043590">
    <property type="term" value="C:bacterial nucleoid"/>
    <property type="evidence" value="ECO:0007669"/>
    <property type="project" value="TreeGrafter"/>
</dbReference>
<dbReference type="InterPro" id="IPR004589">
    <property type="entry name" value="DNA_helicase_ATP-dep_RecQ"/>
</dbReference>
<dbReference type="GO" id="GO:0030894">
    <property type="term" value="C:replisome"/>
    <property type="evidence" value="ECO:0007669"/>
    <property type="project" value="TreeGrafter"/>
</dbReference>
<evidence type="ECO:0000259" key="18">
    <source>
        <dbReference type="PROSITE" id="PS50967"/>
    </source>
</evidence>
<dbReference type="PROSITE" id="PS51194">
    <property type="entry name" value="HELICASE_CTER"/>
    <property type="match status" value="1"/>
</dbReference>
<evidence type="ECO:0000313" key="21">
    <source>
        <dbReference type="EMBL" id="GEN62018.1"/>
    </source>
</evidence>
<protein>
    <recommendedName>
        <fullName evidence="16">DNA helicase RecQ</fullName>
        <ecNumber evidence="16">5.6.2.4</ecNumber>
    </recommendedName>
</protein>
<evidence type="ECO:0000259" key="19">
    <source>
        <dbReference type="PROSITE" id="PS51192"/>
    </source>
</evidence>
<dbReference type="GO" id="GO:0006281">
    <property type="term" value="P:DNA repair"/>
    <property type="evidence" value="ECO:0007669"/>
    <property type="project" value="UniProtKB-KW"/>
</dbReference>
<dbReference type="SUPFAM" id="SSF52540">
    <property type="entry name" value="P-loop containing nucleoside triphosphate hydrolases"/>
    <property type="match status" value="1"/>
</dbReference>
<dbReference type="Gene3D" id="3.40.50.300">
    <property type="entry name" value="P-loop containing nucleotide triphosphate hydrolases"/>
    <property type="match status" value="2"/>
</dbReference>
<dbReference type="GO" id="GO:0003677">
    <property type="term" value="F:DNA binding"/>
    <property type="evidence" value="ECO:0007669"/>
    <property type="project" value="UniProtKB-KW"/>
</dbReference>
<proteinExistence type="inferred from homology"/>
<evidence type="ECO:0000256" key="2">
    <source>
        <dbReference type="ARBA" id="ARBA00001947"/>
    </source>
</evidence>
<evidence type="ECO:0000256" key="14">
    <source>
        <dbReference type="ARBA" id="ARBA00023235"/>
    </source>
</evidence>
<dbReference type="SMART" id="SM00341">
    <property type="entry name" value="HRDC"/>
    <property type="match status" value="1"/>
</dbReference>
<dbReference type="GO" id="GO:0046872">
    <property type="term" value="F:metal ion binding"/>
    <property type="evidence" value="ECO:0007669"/>
    <property type="project" value="UniProtKB-KW"/>
</dbReference>
<dbReference type="Pfam" id="PF00270">
    <property type="entry name" value="DEAD"/>
    <property type="match status" value="1"/>
</dbReference>
<evidence type="ECO:0000256" key="11">
    <source>
        <dbReference type="ARBA" id="ARBA00023125"/>
    </source>
</evidence>
<keyword evidence="9" id="KW-0862">Zinc</keyword>
<keyword evidence="12" id="KW-0233">DNA recombination</keyword>
<dbReference type="SMART" id="SM00490">
    <property type="entry name" value="HELICc"/>
    <property type="match status" value="1"/>
</dbReference>
<reference evidence="21 22" key="1">
    <citation type="submission" date="2019-07" db="EMBL/GenBank/DDBJ databases">
        <title>Whole genome shotgun sequence of Acetobacter oeni NBRC 105207.</title>
        <authorList>
            <person name="Hosoyama A."/>
            <person name="Uohara A."/>
            <person name="Ohji S."/>
            <person name="Ichikawa N."/>
        </authorList>
    </citation>
    <scope>NUCLEOTIDE SEQUENCE [LARGE SCALE GENOMIC DNA]</scope>
    <source>
        <strain evidence="21 22">NBRC 105207</strain>
    </source>
</reference>
<keyword evidence="11" id="KW-0238">DNA-binding</keyword>
<dbReference type="NCBIfam" id="TIGR01389">
    <property type="entry name" value="recQ"/>
    <property type="match status" value="1"/>
</dbReference>
<dbReference type="InterPro" id="IPR011545">
    <property type="entry name" value="DEAD/DEAH_box_helicase_dom"/>
</dbReference>
<feature type="region of interest" description="Disordered" evidence="17">
    <location>
        <begin position="1"/>
        <end position="23"/>
    </location>
</feature>
<feature type="domain" description="Helicase ATP-binding" evidence="19">
    <location>
        <begin position="53"/>
        <end position="221"/>
    </location>
</feature>
<dbReference type="InterPro" id="IPR036388">
    <property type="entry name" value="WH-like_DNA-bd_sf"/>
</dbReference>
<evidence type="ECO:0000256" key="10">
    <source>
        <dbReference type="ARBA" id="ARBA00022840"/>
    </source>
</evidence>
<dbReference type="InterPro" id="IPR032284">
    <property type="entry name" value="RecQ_Zn-bd"/>
</dbReference>
<dbReference type="SUPFAM" id="SSF47819">
    <property type="entry name" value="HRDC-like"/>
    <property type="match status" value="1"/>
</dbReference>
<dbReference type="GO" id="GO:0006310">
    <property type="term" value="P:DNA recombination"/>
    <property type="evidence" value="ECO:0007669"/>
    <property type="project" value="UniProtKB-UniRule"/>
</dbReference>
<evidence type="ECO:0000256" key="13">
    <source>
        <dbReference type="ARBA" id="ARBA00023204"/>
    </source>
</evidence>
<evidence type="ECO:0000256" key="6">
    <source>
        <dbReference type="ARBA" id="ARBA00022763"/>
    </source>
</evidence>
<dbReference type="GO" id="GO:0009432">
    <property type="term" value="P:SOS response"/>
    <property type="evidence" value="ECO:0007669"/>
    <property type="project" value="UniProtKB-UniRule"/>
</dbReference>
<dbReference type="InterPro" id="IPR002121">
    <property type="entry name" value="HRDC_dom"/>
</dbReference>
<evidence type="ECO:0000256" key="4">
    <source>
        <dbReference type="ARBA" id="ARBA00022723"/>
    </source>
</evidence>
<evidence type="ECO:0000256" key="8">
    <source>
        <dbReference type="ARBA" id="ARBA00022806"/>
    </source>
</evidence>
<dbReference type="InterPro" id="IPR018982">
    <property type="entry name" value="RQC_domain"/>
</dbReference>
<keyword evidence="5" id="KW-0547">Nucleotide-binding</keyword>
<dbReference type="NCBIfam" id="TIGR00614">
    <property type="entry name" value="recQ_fam"/>
    <property type="match status" value="1"/>
</dbReference>
<name>A0A511XGF8_9PROT</name>
<dbReference type="InterPro" id="IPR014001">
    <property type="entry name" value="Helicase_ATP-bd"/>
</dbReference>
<dbReference type="SMART" id="SM00956">
    <property type="entry name" value="RQC"/>
    <property type="match status" value="1"/>
</dbReference>
<dbReference type="CDD" id="cd17920">
    <property type="entry name" value="DEXHc_RecQ"/>
    <property type="match status" value="1"/>
</dbReference>
<sequence length="632" mass="68948">MSDEKLFEEPVAALSDQTPQRRSRDRFVGVPPVEVLQSVFGFPAFRGLQEDAVSRVMAGEDTLVLMPTGGGKSICYQVPALCRPGMGLVVSPLIALMDDQVAALRQLGINAAALHSELDGDESSRIHFELTAGQIDILYVSPERLLSPGTLGRLSRMQVSVIAIDEAHCVSAWGHEFRPEYRALENLPQHFSGVPRIALTATADPRTRKDILAALAMPGAAVLSASFHRSNLIISARPKGGEMKQVTAILNRHKGEACIVYCGSRARTERVAASLRERGWPACAFHAGLSPIEKRAALHRFRSGEPIVMVATIAFGMGIDRPDVRAVVHLDMPSSPEAYYQQIGRAGRDGLPSDTLLLYGGEDMTRARYWLDQSAAPDSEKRVMRSRLEAMIALTETTACRTRALLTCFGETLQKPCGHCDNCRSPVPTFDGTKAARMLLSAIYRTGQRFGALHVIGVLRGKVSEPATRNGHDKLSVWGIGKEHSENFWRGVVRQLIARGALMMGNEHGGLMLQNDIARPILRGEEEVRLREDAVQAETGGARGGRAGSVSDELPDDARARFDTLRQWRRDEAREQEIPPYVIFHDATLRDIALECPGSLTELGQIKGVGGSKLERYGASVLKSLSDAHSGA</sequence>
<dbReference type="SMART" id="SM00487">
    <property type="entry name" value="DEXDc"/>
    <property type="match status" value="1"/>
</dbReference>
<dbReference type="InterPro" id="IPR001650">
    <property type="entry name" value="Helicase_C-like"/>
</dbReference>
<dbReference type="Gene3D" id="1.10.150.80">
    <property type="entry name" value="HRDC domain"/>
    <property type="match status" value="1"/>
</dbReference>
<dbReference type="InterPro" id="IPR006293">
    <property type="entry name" value="DNA_helicase_ATP-dep_RecQ_bac"/>
</dbReference>
<dbReference type="Pfam" id="PF00271">
    <property type="entry name" value="Helicase_C"/>
    <property type="match status" value="1"/>
</dbReference>
<dbReference type="FunFam" id="3.40.50.300:FF:001389">
    <property type="entry name" value="ATP-dependent DNA helicase RecQ"/>
    <property type="match status" value="1"/>
</dbReference>
<dbReference type="Gene3D" id="1.10.10.10">
    <property type="entry name" value="Winged helix-like DNA-binding domain superfamily/Winged helix DNA-binding domain"/>
    <property type="match status" value="1"/>
</dbReference>
<dbReference type="PROSITE" id="PS51192">
    <property type="entry name" value="HELICASE_ATP_BIND_1"/>
    <property type="match status" value="1"/>
</dbReference>
<keyword evidence="14" id="KW-0413">Isomerase</keyword>
<evidence type="ECO:0000256" key="9">
    <source>
        <dbReference type="ARBA" id="ARBA00022833"/>
    </source>
</evidence>
<feature type="domain" description="Helicase C-terminal" evidence="20">
    <location>
        <begin position="242"/>
        <end position="392"/>
    </location>
</feature>
<dbReference type="EC" id="5.6.2.4" evidence="16"/>
<dbReference type="GO" id="GO:0005737">
    <property type="term" value="C:cytoplasm"/>
    <property type="evidence" value="ECO:0007669"/>
    <property type="project" value="TreeGrafter"/>
</dbReference>
<evidence type="ECO:0000256" key="17">
    <source>
        <dbReference type="SAM" id="MobiDB-lite"/>
    </source>
</evidence>
<dbReference type="GO" id="GO:0009378">
    <property type="term" value="F:four-way junction helicase activity"/>
    <property type="evidence" value="ECO:0007669"/>
    <property type="project" value="TreeGrafter"/>
</dbReference>
<keyword evidence="8 21" id="KW-0347">Helicase</keyword>
<dbReference type="Pfam" id="PF00570">
    <property type="entry name" value="HRDC"/>
    <property type="match status" value="1"/>
</dbReference>
<gene>
    <name evidence="21" type="primary">recQ</name>
    <name evidence="21" type="ORF">AOE01nite_02420</name>
</gene>
<dbReference type="PANTHER" id="PTHR13710">
    <property type="entry name" value="DNA HELICASE RECQ FAMILY MEMBER"/>
    <property type="match status" value="1"/>
</dbReference>
<evidence type="ECO:0000259" key="20">
    <source>
        <dbReference type="PROSITE" id="PS51194"/>
    </source>
</evidence>
<keyword evidence="13" id="KW-0234">DNA repair</keyword>
<dbReference type="GO" id="GO:0006260">
    <property type="term" value="P:DNA replication"/>
    <property type="evidence" value="ECO:0007669"/>
    <property type="project" value="InterPro"/>
</dbReference>
<dbReference type="Pfam" id="PF09382">
    <property type="entry name" value="RQC"/>
    <property type="match status" value="1"/>
</dbReference>
<evidence type="ECO:0000256" key="7">
    <source>
        <dbReference type="ARBA" id="ARBA00022801"/>
    </source>
</evidence>